<dbReference type="EMBL" id="CZVV01000015">
    <property type="protein sequence ID" value="CUS98233.1"/>
    <property type="molecule type" value="Genomic_DNA"/>
</dbReference>
<comment type="caution">
    <text evidence="2">The sequence shown here is derived from an EMBL/GenBank/DDBJ whole genome shotgun (WGS) entry which is preliminary data.</text>
</comment>
<organism evidence="2 3">
    <name type="scientific">Kryptobacter tengchongensis</name>
    <dbReference type="NCBI Taxonomy" id="1643429"/>
    <lineage>
        <taxon>Bacteria</taxon>
        <taxon>Pseudomonadati</taxon>
        <taxon>Candidatus Kryptoniota</taxon>
        <taxon>Candidatus Kryptobacter</taxon>
    </lineage>
</organism>
<accession>A0A916LIM5</accession>
<dbReference type="SUPFAM" id="SSF110849">
    <property type="entry name" value="ParB/Sulfiredoxin"/>
    <property type="match status" value="1"/>
</dbReference>
<protein>
    <submittedName>
        <fullName evidence="2">Chromosome partitioning protein, ParB family</fullName>
    </submittedName>
</protein>
<reference evidence="2 3" key="1">
    <citation type="submission" date="2015-11" db="EMBL/GenBank/DDBJ databases">
        <authorList>
            <person name="Varghese N."/>
        </authorList>
    </citation>
    <scope>NUCLEOTIDE SEQUENCE [LARGE SCALE GENOMIC DNA]</scope>
    <source>
        <strain evidence="2 3">JGI-25</strain>
    </source>
</reference>
<dbReference type="InterPro" id="IPR003115">
    <property type="entry name" value="ParB_N"/>
</dbReference>
<dbReference type="Proteomes" id="UP000243105">
    <property type="component" value="Unassembled WGS sequence"/>
</dbReference>
<sequence>MDMPRAKWKIYPANDELPDDVKNLAKQIENDGGTVLTIYQEPYGKNWQIFALLPLEKVKPTPFQRDLSSSHVKRLQEVIEQVKRFIDPIVAVRYGDGEYWTPNGNHRREALLQLGAKEIPAIIIPDMSVAFHILSLNTEKAHNLKEKALEVIRMYRGLLETNGKISEMDYAFQFEEAYLITLGLIYEKHLKFSGSAYVPILKKVDNFIDAPLPEALSEREKRADLLKEVDDVIEPIVHSLRERGINHPFLKQAVVSKVNPIKRKRIATVEYNDLFKQMKKALEKLDPSTITMEELIALASEMSGWTD</sequence>
<dbReference type="RefSeq" id="WP_081079579.1">
    <property type="nucleotide sequence ID" value="NZ_CZVV01000015.1"/>
</dbReference>
<dbReference type="Pfam" id="PF02195">
    <property type="entry name" value="ParB_N"/>
    <property type="match status" value="1"/>
</dbReference>
<proteinExistence type="predicted"/>
<dbReference type="Gene3D" id="3.90.1530.10">
    <property type="entry name" value="Conserved hypothetical protein from pyrococcus furiosus pfu- 392566-001, ParB domain"/>
    <property type="match status" value="1"/>
</dbReference>
<gene>
    <name evidence="2" type="ORF">JGI25_00390</name>
</gene>
<evidence type="ECO:0000313" key="3">
    <source>
        <dbReference type="Proteomes" id="UP000243105"/>
    </source>
</evidence>
<name>A0A916LIM5_KRYT1</name>
<dbReference type="AlphaFoldDB" id="A0A916LIM5"/>
<dbReference type="InterPro" id="IPR036086">
    <property type="entry name" value="ParB/Sulfiredoxin_sf"/>
</dbReference>
<dbReference type="SMART" id="SM00470">
    <property type="entry name" value="ParB"/>
    <property type="match status" value="1"/>
</dbReference>
<evidence type="ECO:0000259" key="1">
    <source>
        <dbReference type="SMART" id="SM00470"/>
    </source>
</evidence>
<evidence type="ECO:0000313" key="2">
    <source>
        <dbReference type="EMBL" id="CUS98233.1"/>
    </source>
</evidence>
<feature type="domain" description="ParB-like N-terminal" evidence="1">
    <location>
        <begin position="51"/>
        <end position="138"/>
    </location>
</feature>